<evidence type="ECO:0000256" key="8">
    <source>
        <dbReference type="ARBA" id="ARBA00023004"/>
    </source>
</evidence>
<dbReference type="InterPro" id="IPR012340">
    <property type="entry name" value="NA-bd_OB-fold"/>
</dbReference>
<dbReference type="NCBIfam" id="NF009727">
    <property type="entry name" value="PRK13254.1-1"/>
    <property type="match status" value="1"/>
</dbReference>
<keyword evidence="5 10" id="KW-0201">Cytochrome c-type biogenesis</keyword>
<protein>
    <recommendedName>
        <fullName evidence="10">Cytochrome c-type biogenesis protein CcmE</fullName>
    </recommendedName>
    <alternativeName>
        <fullName evidence="10">Cytochrome c maturation protein E</fullName>
    </alternativeName>
    <alternativeName>
        <fullName evidence="10">Heme chaperone CcmE</fullName>
    </alternativeName>
</protein>
<dbReference type="PANTHER" id="PTHR34128:SF2">
    <property type="entry name" value="CYTOCHROME C-TYPE BIOGENESIS PROTEIN CCME HOMOLOG, MITOCHONDRIAL"/>
    <property type="match status" value="1"/>
</dbReference>
<dbReference type="SUPFAM" id="SSF82093">
    <property type="entry name" value="Heme chaperone CcmE"/>
    <property type="match status" value="1"/>
</dbReference>
<comment type="similarity">
    <text evidence="10">Belongs to the CcmE/CycJ family.</text>
</comment>
<dbReference type="GO" id="GO:0020037">
    <property type="term" value="F:heme binding"/>
    <property type="evidence" value="ECO:0007669"/>
    <property type="project" value="InterPro"/>
</dbReference>
<evidence type="ECO:0000256" key="2">
    <source>
        <dbReference type="ARBA" id="ARBA00022617"/>
    </source>
</evidence>
<organism evidence="13 14">
    <name type="scientific">Pseudofulvimonas gallinarii</name>
    <dbReference type="NCBI Taxonomy" id="634155"/>
    <lineage>
        <taxon>Bacteria</taxon>
        <taxon>Pseudomonadati</taxon>
        <taxon>Pseudomonadota</taxon>
        <taxon>Gammaproteobacteria</taxon>
        <taxon>Lysobacterales</taxon>
        <taxon>Rhodanobacteraceae</taxon>
        <taxon>Pseudofulvimonas</taxon>
    </lineage>
</organism>
<proteinExistence type="inferred from homology"/>
<dbReference type="Proteomes" id="UP000294599">
    <property type="component" value="Unassembled WGS sequence"/>
</dbReference>
<evidence type="ECO:0000256" key="7">
    <source>
        <dbReference type="ARBA" id="ARBA00022989"/>
    </source>
</evidence>
<evidence type="ECO:0000313" key="14">
    <source>
        <dbReference type="Proteomes" id="UP000294599"/>
    </source>
</evidence>
<name>A0A4S3L0S2_9GAMM</name>
<keyword evidence="14" id="KW-1185">Reference proteome</keyword>
<evidence type="ECO:0000256" key="4">
    <source>
        <dbReference type="ARBA" id="ARBA00022723"/>
    </source>
</evidence>
<keyword evidence="8 10" id="KW-0408">Iron</keyword>
<evidence type="ECO:0000256" key="1">
    <source>
        <dbReference type="ARBA" id="ARBA00004370"/>
    </source>
</evidence>
<keyword evidence="3 10" id="KW-0812">Transmembrane</keyword>
<dbReference type="OrthoDB" id="9793584at2"/>
<feature type="region of interest" description="Disordered" evidence="12">
    <location>
        <begin position="137"/>
        <end position="161"/>
    </location>
</feature>
<keyword evidence="2 10" id="KW-0349">Heme</keyword>
<dbReference type="InterPro" id="IPR036127">
    <property type="entry name" value="CcmE-like_sf"/>
</dbReference>
<reference evidence="13 14" key="1">
    <citation type="submission" date="2019-03" db="EMBL/GenBank/DDBJ databases">
        <title>Genomic Encyclopedia of Type Strains, Phase IV (KMG-IV): sequencing the most valuable type-strain genomes for metagenomic binning, comparative biology and taxonomic classification.</title>
        <authorList>
            <person name="Goeker M."/>
        </authorList>
    </citation>
    <scope>NUCLEOTIDE SEQUENCE [LARGE SCALE GENOMIC DNA]</scope>
    <source>
        <strain evidence="13 14">DSM 21944</strain>
    </source>
</reference>
<keyword evidence="10" id="KW-1003">Cell membrane</keyword>
<feature type="binding site" description="covalent" evidence="10 11">
    <location>
        <position position="123"/>
    </location>
    <ligand>
        <name>heme</name>
        <dbReference type="ChEBI" id="CHEBI:30413"/>
    </ligand>
</feature>
<dbReference type="Pfam" id="PF03100">
    <property type="entry name" value="CcmE"/>
    <property type="match status" value="1"/>
</dbReference>
<keyword evidence="7 10" id="KW-1133">Transmembrane helix</keyword>
<dbReference type="AlphaFoldDB" id="A0A4S3L0S2"/>
<keyword evidence="6 10" id="KW-0735">Signal-anchor</keyword>
<evidence type="ECO:0000256" key="6">
    <source>
        <dbReference type="ARBA" id="ARBA00022968"/>
    </source>
</evidence>
<keyword evidence="9 10" id="KW-0472">Membrane</keyword>
<keyword evidence="4 10" id="KW-0479">Metal-binding</keyword>
<dbReference type="GO" id="GO:0046872">
    <property type="term" value="F:metal ion binding"/>
    <property type="evidence" value="ECO:0007669"/>
    <property type="project" value="UniProtKB-KW"/>
</dbReference>
<dbReference type="Gene3D" id="2.40.50.140">
    <property type="entry name" value="Nucleic acid-binding proteins"/>
    <property type="match status" value="1"/>
</dbReference>
<evidence type="ECO:0000256" key="9">
    <source>
        <dbReference type="ARBA" id="ARBA00023136"/>
    </source>
</evidence>
<gene>
    <name evidence="10" type="primary">ccmE</name>
    <name evidence="10" type="synonym">cycJ</name>
    <name evidence="13" type="ORF">EDC25_10582</name>
</gene>
<dbReference type="GO" id="GO:0017003">
    <property type="term" value="P:protein-heme linkage"/>
    <property type="evidence" value="ECO:0007669"/>
    <property type="project" value="UniProtKB-UniRule"/>
</dbReference>
<dbReference type="EMBL" id="SMAF01000005">
    <property type="protein sequence ID" value="TCS99649.1"/>
    <property type="molecule type" value="Genomic_DNA"/>
</dbReference>
<comment type="caution">
    <text evidence="13">The sequence shown here is derived from an EMBL/GenBank/DDBJ whole genome shotgun (WGS) entry which is preliminary data.</text>
</comment>
<feature type="binding site" description="axial binding residue" evidence="10 11">
    <location>
        <position position="127"/>
    </location>
    <ligand>
        <name>heme</name>
        <dbReference type="ChEBI" id="CHEBI:30413"/>
    </ligand>
    <ligandPart>
        <name>Fe</name>
        <dbReference type="ChEBI" id="CHEBI:18248"/>
    </ligandPart>
</feature>
<evidence type="ECO:0000256" key="10">
    <source>
        <dbReference type="HAMAP-Rule" id="MF_01959"/>
    </source>
</evidence>
<comment type="function">
    <text evidence="10">Heme chaperone required for the biogenesis of c-type cytochromes. Transiently binds heme delivered by CcmC and transfers the heme to apo-cytochromes in a process facilitated by CcmF and CcmH.</text>
</comment>
<evidence type="ECO:0000256" key="12">
    <source>
        <dbReference type="SAM" id="MobiDB-lite"/>
    </source>
</evidence>
<dbReference type="PANTHER" id="PTHR34128">
    <property type="entry name" value="CYTOCHROME C-TYPE BIOGENESIS PROTEIN CCME HOMOLOG, MITOCHONDRIAL"/>
    <property type="match status" value="1"/>
</dbReference>
<comment type="subcellular location">
    <subcellularLocation>
        <location evidence="10">Cell membrane</location>
        <topology evidence="10">Single-pass type II membrane protein</topology>
    </subcellularLocation>
    <subcellularLocation>
        <location evidence="1">Membrane</location>
    </subcellularLocation>
</comment>
<accession>A0A4S3L0S2</accession>
<dbReference type="RefSeq" id="WP_123520909.1">
    <property type="nucleotide sequence ID" value="NZ_JBHLWF010000028.1"/>
</dbReference>
<feature type="topological domain" description="Extracellular" evidence="10">
    <location>
        <begin position="30"/>
        <end position="161"/>
    </location>
</feature>
<dbReference type="NCBIfam" id="NF009731">
    <property type="entry name" value="PRK13254.1-5"/>
    <property type="match status" value="1"/>
</dbReference>
<dbReference type="GO" id="GO:0017004">
    <property type="term" value="P:cytochrome complex assembly"/>
    <property type="evidence" value="ECO:0007669"/>
    <property type="project" value="UniProtKB-KW"/>
</dbReference>
<evidence type="ECO:0000256" key="3">
    <source>
        <dbReference type="ARBA" id="ARBA00022692"/>
    </source>
</evidence>
<dbReference type="GO" id="GO:0005886">
    <property type="term" value="C:plasma membrane"/>
    <property type="evidence" value="ECO:0007669"/>
    <property type="project" value="UniProtKB-SubCell"/>
</dbReference>
<sequence>MTPKQKRRLIATSLILAGVAVAVALALTALSGNLNYLYSPSTMIDEGLQPGHRFRLGGVVLENSIRRVEGLDVRFTVTDRVHDREVAYRGILPDLFREGQSVIAHGELGADGVFVANKILAKHDETYMPPEVMEAMRKAQENLDGGSAEGSGTTGSEDSGS</sequence>
<feature type="topological domain" description="Cytoplasmic" evidence="10">
    <location>
        <begin position="1"/>
        <end position="8"/>
    </location>
</feature>
<evidence type="ECO:0000313" key="13">
    <source>
        <dbReference type="EMBL" id="TCS99649.1"/>
    </source>
</evidence>
<dbReference type="InterPro" id="IPR004329">
    <property type="entry name" value="CcmE"/>
</dbReference>
<dbReference type="HAMAP" id="MF_01959">
    <property type="entry name" value="CcmE"/>
    <property type="match status" value="1"/>
</dbReference>
<evidence type="ECO:0000256" key="5">
    <source>
        <dbReference type="ARBA" id="ARBA00022748"/>
    </source>
</evidence>
<evidence type="ECO:0000256" key="11">
    <source>
        <dbReference type="PIRSR" id="PIRSR604329-50"/>
    </source>
</evidence>